<accession>A0A1M7UC95</accession>
<feature type="transmembrane region" description="Helical" evidence="1">
    <location>
        <begin position="36"/>
        <end position="53"/>
    </location>
</feature>
<evidence type="ECO:0000256" key="1">
    <source>
        <dbReference type="SAM" id="Phobius"/>
    </source>
</evidence>
<gene>
    <name evidence="2" type="ORF">SAMN05444170_4430</name>
</gene>
<keyword evidence="1" id="KW-1133">Transmembrane helix</keyword>
<proteinExistence type="predicted"/>
<keyword evidence="1" id="KW-0812">Transmembrane</keyword>
<dbReference type="Proteomes" id="UP000184096">
    <property type="component" value="Chromosome I"/>
</dbReference>
<evidence type="ECO:0000313" key="3">
    <source>
        <dbReference type="Proteomes" id="UP000184096"/>
    </source>
</evidence>
<reference evidence="3" key="1">
    <citation type="submission" date="2016-11" db="EMBL/GenBank/DDBJ databases">
        <authorList>
            <person name="Varghese N."/>
            <person name="Submissions S."/>
        </authorList>
    </citation>
    <scope>NUCLEOTIDE SEQUENCE [LARGE SCALE GENOMIC DNA]</scope>
    <source>
        <strain evidence="3">GAS401</strain>
    </source>
</reference>
<name>A0A1M7UC95_9BRAD</name>
<sequence>MDPERGSLQCGTKEASVGLCVTPCGVMLNWSRVTRMLAMVSCFGIEAIAFGYLRER</sequence>
<keyword evidence="1" id="KW-0472">Membrane</keyword>
<dbReference type="AlphaFoldDB" id="A0A1M7UC95"/>
<organism evidence="2 3">
    <name type="scientific">Bradyrhizobium erythrophlei</name>
    <dbReference type="NCBI Taxonomy" id="1437360"/>
    <lineage>
        <taxon>Bacteria</taxon>
        <taxon>Pseudomonadati</taxon>
        <taxon>Pseudomonadota</taxon>
        <taxon>Alphaproteobacteria</taxon>
        <taxon>Hyphomicrobiales</taxon>
        <taxon>Nitrobacteraceae</taxon>
        <taxon>Bradyrhizobium</taxon>
    </lineage>
</organism>
<dbReference type="EMBL" id="LT670849">
    <property type="protein sequence ID" value="SHN80584.1"/>
    <property type="molecule type" value="Genomic_DNA"/>
</dbReference>
<evidence type="ECO:0000313" key="2">
    <source>
        <dbReference type="EMBL" id="SHN80584.1"/>
    </source>
</evidence>
<keyword evidence="3" id="KW-1185">Reference proteome</keyword>
<protein>
    <submittedName>
        <fullName evidence="2">Uncharacterized protein</fullName>
    </submittedName>
</protein>